<dbReference type="PANTHER" id="PTHR37937:SF1">
    <property type="entry name" value="CONJUGATIVE TRANSFER: DNA TRANSPORT"/>
    <property type="match status" value="1"/>
</dbReference>
<reference evidence="9 10" key="1">
    <citation type="submission" date="2023-08" db="EMBL/GenBank/DDBJ databases">
        <title>Microbacterium aquilitoris sp. nov. and Microbacterium gwkjibeachense sp. nov., isolated from beach.</title>
        <authorList>
            <person name="Lee S.D."/>
            <person name="Yang H."/>
            <person name="Kim I."/>
        </authorList>
    </citation>
    <scope>NUCLEOTIDE SEQUENCE [LARGE SCALE GENOMIC DNA]</scope>
    <source>
        <strain evidence="9 10">KSW4-11</strain>
    </source>
</reference>
<feature type="transmembrane region" description="Helical" evidence="7">
    <location>
        <begin position="16"/>
        <end position="36"/>
    </location>
</feature>
<evidence type="ECO:0000259" key="8">
    <source>
        <dbReference type="Pfam" id="PF12696"/>
    </source>
</evidence>
<feature type="compositionally biased region" description="Low complexity" evidence="6">
    <location>
        <begin position="567"/>
        <end position="581"/>
    </location>
</feature>
<evidence type="ECO:0000256" key="6">
    <source>
        <dbReference type="SAM" id="MobiDB-lite"/>
    </source>
</evidence>
<evidence type="ECO:0000256" key="4">
    <source>
        <dbReference type="ARBA" id="ARBA00022989"/>
    </source>
</evidence>
<protein>
    <submittedName>
        <fullName evidence="9">TraM recognition domain-containing protein</fullName>
    </submittedName>
</protein>
<dbReference type="CDD" id="cd01127">
    <property type="entry name" value="TrwB_TraG_TraD_VirD4"/>
    <property type="match status" value="1"/>
</dbReference>
<evidence type="ECO:0000256" key="2">
    <source>
        <dbReference type="ARBA" id="ARBA00022475"/>
    </source>
</evidence>
<dbReference type="InterPro" id="IPR051539">
    <property type="entry name" value="T4SS-coupling_protein"/>
</dbReference>
<organism evidence="9 10">
    <name type="scientific">Microbacterium gawkjiense</name>
    <dbReference type="NCBI Taxonomy" id="3067309"/>
    <lineage>
        <taxon>Bacteria</taxon>
        <taxon>Bacillati</taxon>
        <taxon>Actinomycetota</taxon>
        <taxon>Actinomycetes</taxon>
        <taxon>Micrococcales</taxon>
        <taxon>Microbacteriaceae</taxon>
        <taxon>Microbacterium</taxon>
    </lineage>
</organism>
<dbReference type="Proteomes" id="UP001251849">
    <property type="component" value="Unassembled WGS sequence"/>
</dbReference>
<dbReference type="EMBL" id="JAUZVV010000003">
    <property type="protein sequence ID" value="MDT3318131.1"/>
    <property type="molecule type" value="Genomic_DNA"/>
</dbReference>
<feature type="region of interest" description="Disordered" evidence="6">
    <location>
        <begin position="567"/>
        <end position="591"/>
    </location>
</feature>
<dbReference type="Pfam" id="PF12696">
    <property type="entry name" value="TraG-D_C"/>
    <property type="match status" value="1"/>
</dbReference>
<dbReference type="RefSeq" id="WP_311863469.1">
    <property type="nucleotide sequence ID" value="NZ_JAUZVV010000003.1"/>
</dbReference>
<feature type="transmembrane region" description="Helical" evidence="7">
    <location>
        <begin position="71"/>
        <end position="94"/>
    </location>
</feature>
<keyword evidence="4 7" id="KW-1133">Transmembrane helix</keyword>
<feature type="domain" description="TraD/TraG TraM recognition site" evidence="8">
    <location>
        <begin position="411"/>
        <end position="529"/>
    </location>
</feature>
<evidence type="ECO:0000313" key="9">
    <source>
        <dbReference type="EMBL" id="MDT3318131.1"/>
    </source>
</evidence>
<evidence type="ECO:0000256" key="7">
    <source>
        <dbReference type="SAM" id="Phobius"/>
    </source>
</evidence>
<dbReference type="SUPFAM" id="SSF52540">
    <property type="entry name" value="P-loop containing nucleoside triphosphate hydrolases"/>
    <property type="match status" value="1"/>
</dbReference>
<evidence type="ECO:0000256" key="5">
    <source>
        <dbReference type="ARBA" id="ARBA00023136"/>
    </source>
</evidence>
<accession>A0ABU3GE99</accession>
<keyword evidence="10" id="KW-1185">Reference proteome</keyword>
<keyword evidence="2" id="KW-1003">Cell membrane</keyword>
<evidence type="ECO:0000313" key="10">
    <source>
        <dbReference type="Proteomes" id="UP001251849"/>
    </source>
</evidence>
<evidence type="ECO:0000256" key="1">
    <source>
        <dbReference type="ARBA" id="ARBA00004651"/>
    </source>
</evidence>
<feature type="region of interest" description="Disordered" evidence="6">
    <location>
        <begin position="494"/>
        <end position="516"/>
    </location>
</feature>
<comment type="subcellular location">
    <subcellularLocation>
        <location evidence="1">Cell membrane</location>
        <topology evidence="1">Multi-pass membrane protein</topology>
    </subcellularLocation>
</comment>
<comment type="caution">
    <text evidence="9">The sequence shown here is derived from an EMBL/GenBank/DDBJ whole genome shotgun (WGS) entry which is preliminary data.</text>
</comment>
<name>A0ABU3GE99_9MICO</name>
<feature type="compositionally biased region" description="Low complexity" evidence="6">
    <location>
        <begin position="498"/>
        <end position="511"/>
    </location>
</feature>
<gene>
    <name evidence="9" type="ORF">Q9S71_14985</name>
</gene>
<sequence length="591" mass="62555">MSATNKRGQGVDGSTIALLITLVTVFLVLGVVWGAVALGSQLDGVNEGQTSDPFEVFFGVLRGKVVWPASATWIVAVLGGAVLALGILVAVAAARARGRQSSVDAAATHMGKGRQLHSLSASGARQTAQRLGVRDWVGVLIGITVAGRQRIYASPEDMITLVAGPRIGKSTAYVIPAIADAPGAVLTTSNKRDVLDATRELRATKGQVWAFDPQSIALESPTWWWNPLSYVTDDVKAAKLAAHFASGSRSGDSRGDAYFDNAGQDLLAGFLLAAALEGLPITTAFTWTTTPGEDEPVRILRRHGYEQMADAVSGQVNGESRRRDSVYGTAAQMASCLKVRAIAQWVTPQGSFAPRPQFDPHAFVRGSDTLYSLSKEGRGTAGPLVTALTAATVEAAEEYATTQPGGRLQVPMLGVLDEAANVCRWHDLPDLYSHYGSRGIVLMTILQSWSQGVQVWGRDGMRKLWSASNVAVYGGGVKEPEFLNELSQMIGDYDRRTTSTSVGRGTRSTSHSRQRERTLDVADLGALPRGRAVVFASGAPATLVETVPWMNGPHAAAVRASIAAHDPSHGAPAAAAPAQAGVIEESEPRDE</sequence>
<evidence type="ECO:0000256" key="3">
    <source>
        <dbReference type="ARBA" id="ARBA00022692"/>
    </source>
</evidence>
<dbReference type="Gene3D" id="3.40.50.300">
    <property type="entry name" value="P-loop containing nucleotide triphosphate hydrolases"/>
    <property type="match status" value="1"/>
</dbReference>
<keyword evidence="5 7" id="KW-0472">Membrane</keyword>
<dbReference type="InterPro" id="IPR027417">
    <property type="entry name" value="P-loop_NTPase"/>
</dbReference>
<keyword evidence="3 7" id="KW-0812">Transmembrane</keyword>
<proteinExistence type="predicted"/>
<dbReference type="InterPro" id="IPR032689">
    <property type="entry name" value="TraG-D_C"/>
</dbReference>
<dbReference type="PANTHER" id="PTHR37937">
    <property type="entry name" value="CONJUGATIVE TRANSFER: DNA TRANSPORT"/>
    <property type="match status" value="1"/>
</dbReference>